<name>A0A167X2M6_9AGAM</name>
<feature type="region of interest" description="Disordered" evidence="1">
    <location>
        <begin position="58"/>
        <end position="92"/>
    </location>
</feature>
<sequence>MTQTDLPPPPRSLTIGSQIASTTHVFLGLLYAAFAGLSSTLACHVFRVILLCEKDDDGSFAGRSSGDGEEGDGEIGMRLVRTDSAKGGMRMM</sequence>
<evidence type="ECO:0000313" key="3">
    <source>
        <dbReference type="Proteomes" id="UP000076532"/>
    </source>
</evidence>
<dbReference type="AlphaFoldDB" id="A0A167X2M6"/>
<dbReference type="EMBL" id="KV417774">
    <property type="protein sequence ID" value="KZP06757.1"/>
    <property type="molecule type" value="Genomic_DNA"/>
</dbReference>
<proteinExistence type="predicted"/>
<dbReference type="Proteomes" id="UP000076532">
    <property type="component" value="Unassembled WGS sequence"/>
</dbReference>
<protein>
    <submittedName>
        <fullName evidence="2">Uncharacterized protein</fullName>
    </submittedName>
</protein>
<accession>A0A167X2M6</accession>
<organism evidence="2 3">
    <name type="scientific">Athelia psychrophila</name>
    <dbReference type="NCBI Taxonomy" id="1759441"/>
    <lineage>
        <taxon>Eukaryota</taxon>
        <taxon>Fungi</taxon>
        <taxon>Dikarya</taxon>
        <taxon>Basidiomycota</taxon>
        <taxon>Agaricomycotina</taxon>
        <taxon>Agaricomycetes</taxon>
        <taxon>Agaricomycetidae</taxon>
        <taxon>Atheliales</taxon>
        <taxon>Atheliaceae</taxon>
        <taxon>Athelia</taxon>
    </lineage>
</organism>
<evidence type="ECO:0000256" key="1">
    <source>
        <dbReference type="SAM" id="MobiDB-lite"/>
    </source>
</evidence>
<reference evidence="2 3" key="1">
    <citation type="journal article" date="2016" name="Mol. Biol. Evol.">
        <title>Comparative Genomics of Early-Diverging Mushroom-Forming Fungi Provides Insights into the Origins of Lignocellulose Decay Capabilities.</title>
        <authorList>
            <person name="Nagy L.G."/>
            <person name="Riley R."/>
            <person name="Tritt A."/>
            <person name="Adam C."/>
            <person name="Daum C."/>
            <person name="Floudas D."/>
            <person name="Sun H."/>
            <person name="Yadav J.S."/>
            <person name="Pangilinan J."/>
            <person name="Larsson K.H."/>
            <person name="Matsuura K."/>
            <person name="Barry K."/>
            <person name="Labutti K."/>
            <person name="Kuo R."/>
            <person name="Ohm R.A."/>
            <person name="Bhattacharya S.S."/>
            <person name="Shirouzu T."/>
            <person name="Yoshinaga Y."/>
            <person name="Martin F.M."/>
            <person name="Grigoriev I.V."/>
            <person name="Hibbett D.S."/>
        </authorList>
    </citation>
    <scope>NUCLEOTIDE SEQUENCE [LARGE SCALE GENOMIC DNA]</scope>
    <source>
        <strain evidence="2 3">CBS 109695</strain>
    </source>
</reference>
<gene>
    <name evidence="2" type="ORF">FIBSPDRAFT_966161</name>
</gene>
<keyword evidence="3" id="KW-1185">Reference proteome</keyword>
<evidence type="ECO:0000313" key="2">
    <source>
        <dbReference type="EMBL" id="KZP06757.1"/>
    </source>
</evidence>